<dbReference type="RefSeq" id="WP_004499876.1">
    <property type="nucleotide sequence ID" value="NZ_AFLV02000053.1"/>
</dbReference>
<proteinExistence type="predicted"/>
<protein>
    <submittedName>
        <fullName evidence="1">Uncharacterized protein</fullName>
    </submittedName>
</protein>
<gene>
    <name evidence="1" type="ORF">LEP1GSC036_1204</name>
</gene>
<dbReference type="Proteomes" id="UP000001338">
    <property type="component" value="Unassembled WGS sequence"/>
</dbReference>
<dbReference type="EMBL" id="AFLV02000053">
    <property type="protein sequence ID" value="EKR63825.1"/>
    <property type="molecule type" value="Genomic_DNA"/>
</dbReference>
<evidence type="ECO:0000313" key="2">
    <source>
        <dbReference type="Proteomes" id="UP000001338"/>
    </source>
</evidence>
<organism evidence="1 2">
    <name type="scientific">Leptospira weilii str. 2006001853</name>
    <dbReference type="NCBI Taxonomy" id="1001589"/>
    <lineage>
        <taxon>Bacteria</taxon>
        <taxon>Pseudomonadati</taxon>
        <taxon>Spirochaetota</taxon>
        <taxon>Spirochaetia</taxon>
        <taxon>Leptospirales</taxon>
        <taxon>Leptospiraceae</taxon>
        <taxon>Leptospira</taxon>
    </lineage>
</organism>
<evidence type="ECO:0000313" key="1">
    <source>
        <dbReference type="EMBL" id="EKR63825.1"/>
    </source>
</evidence>
<name>A0A828YY72_9LEPT</name>
<dbReference type="AlphaFoldDB" id="A0A828YY72"/>
<dbReference type="GeneID" id="61113039"/>
<comment type="caution">
    <text evidence="1">The sequence shown here is derived from an EMBL/GenBank/DDBJ whole genome shotgun (WGS) entry which is preliminary data.</text>
</comment>
<accession>A0A828YY72</accession>
<reference evidence="1 2" key="1">
    <citation type="submission" date="2012-10" db="EMBL/GenBank/DDBJ databases">
        <authorList>
            <person name="Harkins D.M."/>
            <person name="Durkin A.S."/>
            <person name="Brinkac L.M."/>
            <person name="Haft D.H."/>
            <person name="Selengut J.D."/>
            <person name="Sanka R."/>
            <person name="DePew J."/>
            <person name="Purushe J."/>
            <person name="Whelen A.C."/>
            <person name="Vinetz J.M."/>
            <person name="Sutton G.G."/>
            <person name="Nierman W.C."/>
            <person name="Fouts D.E."/>
        </authorList>
    </citation>
    <scope>NUCLEOTIDE SEQUENCE [LARGE SCALE GENOMIC DNA]</scope>
    <source>
        <strain evidence="1 2">2006001853</strain>
    </source>
</reference>
<sequence length="207" mass="24291">MDYKKEWEKIVNTHDFRNALVDHFSYLAESEESKQLLREWMDQVKEVTIWDKDLNLKFSDGKHFAASPPATKLSKYKNWPESYQKLLIRHEFLREYGSNFCLGGTDIFDPEDWDWSSIREELIEECGTDLEGWSQIKNGRKILSPIVMYGNVWLYHPVKKNSNNEPCLYFFSHELCDWPENPVDLSVGTLALQLLTGKRSGDNGNLY</sequence>